<evidence type="ECO:0000313" key="3">
    <source>
        <dbReference type="EMBL" id="WTW65099.1"/>
    </source>
</evidence>
<proteinExistence type="predicted"/>
<gene>
    <name evidence="3" type="ORF">OG549_33080</name>
</gene>
<keyword evidence="2" id="KW-0812">Transmembrane</keyword>
<reference evidence="3" key="1">
    <citation type="submission" date="2022-10" db="EMBL/GenBank/DDBJ databases">
        <title>The complete genomes of actinobacterial strains from the NBC collection.</title>
        <authorList>
            <person name="Joergensen T.S."/>
            <person name="Alvarez Arevalo M."/>
            <person name="Sterndorff E.B."/>
            <person name="Faurdal D."/>
            <person name="Vuksanovic O."/>
            <person name="Mourched A.-S."/>
            <person name="Charusanti P."/>
            <person name="Shaw S."/>
            <person name="Blin K."/>
            <person name="Weber T."/>
        </authorList>
    </citation>
    <scope>NUCLEOTIDE SEQUENCE</scope>
    <source>
        <strain evidence="3">NBC_00003</strain>
    </source>
</reference>
<dbReference type="AlphaFoldDB" id="A0AAU2VDD7"/>
<sequence length="223" mass="24065">MGGSEWAGENVSAWAWGWDALVALGTLLLAAGTGILALFTARLATRTSELARESAADLRAQWRPFLLPAGDVDSYQHGSTPATQPRPPSAAWDPGVTYSDGNRETREFSVRIRNAGRGPALHVRAQLELAGVTGSFSPQSRALGALSTGDVQVLSFRIPQFEESAQLLLDYRDLADVPYATSCTITVDHNPPRFYDVRTWENHSATTLADAGYPQPGLRDVSP</sequence>
<protein>
    <submittedName>
        <fullName evidence="3">Uncharacterized protein</fullName>
    </submittedName>
</protein>
<accession>A0AAU2VDD7</accession>
<evidence type="ECO:0000256" key="1">
    <source>
        <dbReference type="SAM" id="MobiDB-lite"/>
    </source>
</evidence>
<feature type="transmembrane region" description="Helical" evidence="2">
    <location>
        <begin position="20"/>
        <end position="44"/>
    </location>
</feature>
<keyword evidence="2" id="KW-0472">Membrane</keyword>
<name>A0AAU2VDD7_9ACTN</name>
<dbReference type="EMBL" id="CP108318">
    <property type="protein sequence ID" value="WTW65099.1"/>
    <property type="molecule type" value="Genomic_DNA"/>
</dbReference>
<feature type="region of interest" description="Disordered" evidence="1">
    <location>
        <begin position="74"/>
        <end position="100"/>
    </location>
</feature>
<organism evidence="3">
    <name type="scientific">Streptomyces sp. NBC_00003</name>
    <dbReference type="NCBI Taxonomy" id="2903608"/>
    <lineage>
        <taxon>Bacteria</taxon>
        <taxon>Bacillati</taxon>
        <taxon>Actinomycetota</taxon>
        <taxon>Actinomycetes</taxon>
        <taxon>Kitasatosporales</taxon>
        <taxon>Streptomycetaceae</taxon>
        <taxon>Streptomyces</taxon>
    </lineage>
</organism>
<keyword evidence="2" id="KW-1133">Transmembrane helix</keyword>
<evidence type="ECO:0000256" key="2">
    <source>
        <dbReference type="SAM" id="Phobius"/>
    </source>
</evidence>